<dbReference type="PANTHER" id="PTHR16155:SF19">
    <property type="entry name" value="DED DOMAIN-CONTAINING PROTEIN"/>
    <property type="match status" value="1"/>
</dbReference>
<dbReference type="InterPro" id="IPR011990">
    <property type="entry name" value="TPR-like_helical_dom_sf"/>
</dbReference>
<evidence type="ECO:0000313" key="2">
    <source>
        <dbReference type="Proteomes" id="UP000812961"/>
    </source>
</evidence>
<dbReference type="Proteomes" id="UP000812961">
    <property type="component" value="Unassembled WGS sequence"/>
</dbReference>
<name>A0ABS7G6K1_9BACT</name>
<organism evidence="1 2">
    <name type="scientific">Chitinophaga rhizophila</name>
    <dbReference type="NCBI Taxonomy" id="2866212"/>
    <lineage>
        <taxon>Bacteria</taxon>
        <taxon>Pseudomonadati</taxon>
        <taxon>Bacteroidota</taxon>
        <taxon>Chitinophagia</taxon>
        <taxon>Chitinophagales</taxon>
        <taxon>Chitinophagaceae</taxon>
        <taxon>Chitinophaga</taxon>
    </lineage>
</organism>
<proteinExistence type="predicted"/>
<dbReference type="EMBL" id="JAICCF010000001">
    <property type="protein sequence ID" value="MBW8683275.1"/>
    <property type="molecule type" value="Genomic_DNA"/>
</dbReference>
<comment type="caution">
    <text evidence="1">The sequence shown here is derived from an EMBL/GenBank/DDBJ whole genome shotgun (WGS) entry which is preliminary data.</text>
</comment>
<reference evidence="1 2" key="1">
    <citation type="submission" date="2021-08" db="EMBL/GenBank/DDBJ databases">
        <title>The genome sequence of Chitinophaga sp. B61.</title>
        <authorList>
            <person name="Zhang X."/>
        </authorList>
    </citation>
    <scope>NUCLEOTIDE SEQUENCE [LARGE SCALE GENOMIC DNA]</scope>
    <source>
        <strain evidence="1 2">B61</strain>
    </source>
</reference>
<dbReference type="PANTHER" id="PTHR16155">
    <property type="entry name" value="DED DOMAIN-CONTAINING PROTEIN"/>
    <property type="match status" value="1"/>
</dbReference>
<dbReference type="RefSeq" id="WP_220248500.1">
    <property type="nucleotide sequence ID" value="NZ_JAICCF010000001.1"/>
</dbReference>
<accession>A0ABS7G6K1</accession>
<evidence type="ECO:0000313" key="1">
    <source>
        <dbReference type="EMBL" id="MBW8683275.1"/>
    </source>
</evidence>
<protein>
    <recommendedName>
        <fullName evidence="3">DUF4145 domain-containing protein</fullName>
    </recommendedName>
</protein>
<dbReference type="SUPFAM" id="SSF48452">
    <property type="entry name" value="TPR-like"/>
    <property type="match status" value="1"/>
</dbReference>
<gene>
    <name evidence="1" type="ORF">K1Y79_02925</name>
</gene>
<dbReference type="Gene3D" id="1.25.40.10">
    <property type="entry name" value="Tetratricopeptide repeat domain"/>
    <property type="match status" value="1"/>
</dbReference>
<evidence type="ECO:0008006" key="3">
    <source>
        <dbReference type="Google" id="ProtNLM"/>
    </source>
</evidence>
<keyword evidence="2" id="KW-1185">Reference proteome</keyword>
<sequence>MTISDKLNEIELNYTYWVGTYERKELTTNTVRIVAEGICKAAILKLTNEKTGTQIILGKDVKIPSKRITKGELKLVDLIQVLDDINAPQKKTIKLQLELIRDRANPGSHSANKSADKVTAQDLDICNANIKPIIRWLYEAILEQEIPSTIQNASIGKPTHSLLKSPIEKWQEFEIACKNFDKKTFQYILVSPQTLDEDAYVANALSKLPWRLIIDFDPYTDEHEHGLLYQFNKLKGQGYKKTFTIKDKIEFDPLFSHYWFLANGQHNNVLPTNDYPTWRTQYKKFLSSKLYHAFINGSRLKSRIVTMIDIPPIYADDIIDEISSLDEGNVQFVLCSESETYETIKFKYPNIVTVLGISSIDVANGINNTLNLDTDTSNVGLISIPIIREEKKLYSSITQDHYDYLYSLGIEIVFKGIEKTIPTDDDHRFFKGSTATWRDLSEQRPINRNVLEHIYSKIISWLSENKLEEIQLIHQAGAGGSTLARLIAYKISPDYPTVVIRSYIHKRTVEGLRIIYDQYTKGSLPLLILIESFEVRDSHLLYKDLATAKKNAIIVIVHRGELSKSSNKKFFVKAQLEGTEMNAFESSYILLAPDKKEKIRNIPKEFRYTPKYISPVLYALTAFGKNYNGLANYVSKCLNGVTLEQKKIAGFICLIYHYTQKSVPAELFSALFNVERSKCDMKFLLGSESPLFELLHEEGPDDDYYNIWRPRYAILGEEGMKIILSGGAEYTKNWKTYLAQWLIELIKFVKLSEPYINRDTAEIFDALFIERPYYDNNGPDSEFTRTISDLPNPEDGIAIFEALTNAYPDEAHFHGHFSRYLYSSKIGLKQYNRAIEEAEASLKIYPNNPSLLHTLGMCYREKTENLIYTFEQQGISAEEAEEQIQNLTEQACDVFDNCINEDPYDIYGYESQMRVILKTLDFGYKIYGSTASKEAFITNPQNSWYAERLDKISRLLEEALFVIEQAKTLENKERIQRSAAYVFDCEALLFKTLGKHLTAKSKFEDLIKRTPKGYEYMRPHYRRMFVICSLASKATNQKDFFQAWSEISEYELSQCVQYLEENIFEDPTNTQNIRLWLQAIRHVSSPPSIVNCISKIGRWAQITEQNDTSLLEGYYYLYVLNSINILCDGSFDPSSAQVVTDVLNKMKPYLRNDKFCYEWYGTGNGIQQMVNHRKLGEFSSDFFVRNTHLLKEVTGRIHKINSTQQGIIKLDTGLEAFFVPNVGGFTERHINERIKCYIGFRYDQVQAWSVIELNKHRDESIKKHDYHELKDLIEDSEEIEERNINNLSTAKPIDIKAHIPQIKSPSVIRQVVLPDAKGIATKEAKNGPLNASSYFGKIKLLSGNNGYIQCEELDKDIAFREKHLRKCRMKDLSVDTEVIITVDFLNKVAITDTKGRNYIAATVMLRSKI</sequence>